<sequence length="681" mass="77391">MPEQHALNPRRLVITTSISALVFLLAMSFLFYQGNRMDAHHVPQMHAVMNIKLEATTAHLWFEEILSGDRNESMSSVWTHIDQADWYAEALLRGGRRNNHTYQPLNEPALREAITLVRAKLENFRQIAVQRYENLSGSEAGSDLDQEFDRVFQSFIHEADFVQQDIQGQIAADLRQFKIAGGAILVLATLLALLFSVALYQRERQKQQLLQSLSESNHEIEQKNLELNFRANYDPLTQLPNRTLFTDRLAQTILESKRMETSFALLFIDLDHFKTTNDRYGHQAGDQLLQQTAVRISRCLRELDTASRISGDEFMVLLKTLKGQSHAVETAQEIASRLTSEMSQPFRLGEVTSYVTASIGVAIYPDDGDNAEALMLSADSAMYHAKEMGRNRFELHSQSLSTSVQQRITIEHDLREALQERQLIAYYQPQWELQTKEITALEALVRWQHPEHGLIAPDQFIEVAEKIGLIHLIDYLVLEDSLKQTLRWHAQGFKLKQVAVNISPYTFHRQDFLSTVVELLTRHQVSGDSLEIEITEHALLEDSDYSREVLANLKKLGVTIAIDDFGTGFSSMSYLRDLQIDTLKIDKSFIDQYQDNAATGIILRNIIQLGRSLGLNVVAEGIETERQEQDLTRFGCQTGQGYLCAKPLPVEQINAQFVPAKASNVLTLKPNCKQRSNGLHD</sequence>
<feature type="domain" description="EAL" evidence="6">
    <location>
        <begin position="407"/>
        <end position="661"/>
    </location>
</feature>
<evidence type="ECO:0000259" key="7">
    <source>
        <dbReference type="PROSITE" id="PS50887"/>
    </source>
</evidence>
<comment type="cofactor">
    <cofactor evidence="1">
        <name>Mg(2+)</name>
        <dbReference type="ChEBI" id="CHEBI:18420"/>
    </cofactor>
</comment>
<dbReference type="EC" id="3.1.4.52" evidence="2"/>
<protein>
    <recommendedName>
        <fullName evidence="2">cyclic-guanylate-specific phosphodiesterase</fullName>
        <ecNumber evidence="2">3.1.4.52</ecNumber>
    </recommendedName>
</protein>
<dbReference type="InterPro" id="IPR000160">
    <property type="entry name" value="GGDEF_dom"/>
</dbReference>
<dbReference type="CDD" id="cd01948">
    <property type="entry name" value="EAL"/>
    <property type="match status" value="1"/>
</dbReference>
<dbReference type="FunFam" id="3.30.70.270:FF:000001">
    <property type="entry name" value="Diguanylate cyclase domain protein"/>
    <property type="match status" value="1"/>
</dbReference>
<evidence type="ECO:0000256" key="3">
    <source>
        <dbReference type="ARBA" id="ARBA00022636"/>
    </source>
</evidence>
<dbReference type="PROSITE" id="PS50883">
    <property type="entry name" value="EAL"/>
    <property type="match status" value="1"/>
</dbReference>
<comment type="caution">
    <text evidence="8">The sequence shown here is derived from an EMBL/GenBank/DDBJ whole genome shotgun (WGS) entry which is preliminary data.</text>
</comment>
<evidence type="ECO:0000256" key="2">
    <source>
        <dbReference type="ARBA" id="ARBA00012282"/>
    </source>
</evidence>
<comment type="catalytic activity">
    <reaction evidence="4">
        <text>3',3'-c-di-GMP + H2O = 5'-phosphoguanylyl(3'-&gt;5')guanosine + H(+)</text>
        <dbReference type="Rhea" id="RHEA:24902"/>
        <dbReference type="ChEBI" id="CHEBI:15377"/>
        <dbReference type="ChEBI" id="CHEBI:15378"/>
        <dbReference type="ChEBI" id="CHEBI:58754"/>
        <dbReference type="ChEBI" id="CHEBI:58805"/>
        <dbReference type="EC" id="3.1.4.52"/>
    </reaction>
    <physiologicalReaction direction="left-to-right" evidence="4">
        <dbReference type="Rhea" id="RHEA:24903"/>
    </physiologicalReaction>
</comment>
<dbReference type="PANTHER" id="PTHR44757:SF2">
    <property type="entry name" value="BIOFILM ARCHITECTURE MAINTENANCE PROTEIN MBAA"/>
    <property type="match status" value="1"/>
</dbReference>
<dbReference type="NCBIfam" id="TIGR00254">
    <property type="entry name" value="GGDEF"/>
    <property type="match status" value="1"/>
</dbReference>
<dbReference type="OrthoDB" id="1316910at2"/>
<feature type="transmembrane region" description="Helical" evidence="5">
    <location>
        <begin position="12"/>
        <end position="32"/>
    </location>
</feature>
<feature type="transmembrane region" description="Helical" evidence="5">
    <location>
        <begin position="179"/>
        <end position="200"/>
    </location>
</feature>
<dbReference type="SMART" id="SM00267">
    <property type="entry name" value="GGDEF"/>
    <property type="match status" value="1"/>
</dbReference>
<dbReference type="InterPro" id="IPR043128">
    <property type="entry name" value="Rev_trsase/Diguanyl_cyclase"/>
</dbReference>
<dbReference type="PROSITE" id="PS50887">
    <property type="entry name" value="GGDEF"/>
    <property type="match status" value="1"/>
</dbReference>
<dbReference type="GO" id="GO:0071111">
    <property type="term" value="F:cyclic-guanylate-specific phosphodiesterase activity"/>
    <property type="evidence" value="ECO:0007669"/>
    <property type="project" value="UniProtKB-EC"/>
</dbReference>
<dbReference type="SUPFAM" id="SSF55073">
    <property type="entry name" value="Nucleotide cyclase"/>
    <property type="match status" value="1"/>
</dbReference>
<dbReference type="EMBL" id="QQOH01000004">
    <property type="protein sequence ID" value="RDE18941.1"/>
    <property type="molecule type" value="Genomic_DNA"/>
</dbReference>
<keyword evidence="5" id="KW-0472">Membrane</keyword>
<dbReference type="AlphaFoldDB" id="A0A369WC86"/>
<dbReference type="Pfam" id="PF00990">
    <property type="entry name" value="GGDEF"/>
    <property type="match status" value="1"/>
</dbReference>
<organism evidence="8 9">
    <name type="scientific">Motiliproteus coralliicola</name>
    <dbReference type="NCBI Taxonomy" id="2283196"/>
    <lineage>
        <taxon>Bacteria</taxon>
        <taxon>Pseudomonadati</taxon>
        <taxon>Pseudomonadota</taxon>
        <taxon>Gammaproteobacteria</taxon>
        <taxon>Oceanospirillales</taxon>
        <taxon>Oceanospirillaceae</taxon>
        <taxon>Motiliproteus</taxon>
    </lineage>
</organism>
<evidence type="ECO:0000256" key="5">
    <source>
        <dbReference type="SAM" id="Phobius"/>
    </source>
</evidence>
<evidence type="ECO:0000313" key="8">
    <source>
        <dbReference type="EMBL" id="RDE18941.1"/>
    </source>
</evidence>
<evidence type="ECO:0000313" key="9">
    <source>
        <dbReference type="Proteomes" id="UP000253769"/>
    </source>
</evidence>
<dbReference type="PANTHER" id="PTHR44757">
    <property type="entry name" value="DIGUANYLATE CYCLASE DGCP"/>
    <property type="match status" value="1"/>
</dbReference>
<accession>A0A369WC86</accession>
<keyword evidence="5" id="KW-1133">Transmembrane helix</keyword>
<keyword evidence="9" id="KW-1185">Reference proteome</keyword>
<gene>
    <name evidence="8" type="ORF">DV711_15130</name>
</gene>
<dbReference type="Proteomes" id="UP000253769">
    <property type="component" value="Unassembled WGS sequence"/>
</dbReference>
<evidence type="ECO:0000259" key="6">
    <source>
        <dbReference type="PROSITE" id="PS50883"/>
    </source>
</evidence>
<proteinExistence type="predicted"/>
<dbReference type="CDD" id="cd01949">
    <property type="entry name" value="GGDEF"/>
    <property type="match status" value="1"/>
</dbReference>
<dbReference type="RefSeq" id="WP_114696558.1">
    <property type="nucleotide sequence ID" value="NZ_QQOH01000004.1"/>
</dbReference>
<dbReference type="SMART" id="SM00052">
    <property type="entry name" value="EAL"/>
    <property type="match status" value="1"/>
</dbReference>
<name>A0A369WC86_9GAMM</name>
<dbReference type="InterPro" id="IPR001633">
    <property type="entry name" value="EAL_dom"/>
</dbReference>
<evidence type="ECO:0000256" key="1">
    <source>
        <dbReference type="ARBA" id="ARBA00001946"/>
    </source>
</evidence>
<dbReference type="GO" id="GO:0071732">
    <property type="term" value="P:cellular response to nitric oxide"/>
    <property type="evidence" value="ECO:0007669"/>
    <property type="project" value="UniProtKB-ARBA"/>
</dbReference>
<feature type="domain" description="GGDEF" evidence="7">
    <location>
        <begin position="261"/>
        <end position="398"/>
    </location>
</feature>
<dbReference type="SUPFAM" id="SSF141868">
    <property type="entry name" value="EAL domain-like"/>
    <property type="match status" value="1"/>
</dbReference>
<evidence type="ECO:0000256" key="4">
    <source>
        <dbReference type="ARBA" id="ARBA00051114"/>
    </source>
</evidence>
<keyword evidence="3" id="KW-0973">c-di-GMP</keyword>
<reference evidence="8 9" key="1">
    <citation type="submission" date="2018-07" db="EMBL/GenBank/DDBJ databases">
        <title>Motiliproteus coralliicola sp. nov., a bacterium isolated from Coral.</title>
        <authorList>
            <person name="Wang G."/>
        </authorList>
    </citation>
    <scope>NUCLEOTIDE SEQUENCE [LARGE SCALE GENOMIC DNA]</scope>
    <source>
        <strain evidence="8 9">C34</strain>
    </source>
</reference>
<dbReference type="InterPro" id="IPR052155">
    <property type="entry name" value="Biofilm_reg_signaling"/>
</dbReference>
<dbReference type="InterPro" id="IPR029787">
    <property type="entry name" value="Nucleotide_cyclase"/>
</dbReference>
<dbReference type="Gene3D" id="3.20.20.450">
    <property type="entry name" value="EAL domain"/>
    <property type="match status" value="1"/>
</dbReference>
<dbReference type="FunFam" id="3.20.20.450:FF:000001">
    <property type="entry name" value="Cyclic di-GMP phosphodiesterase yahA"/>
    <property type="match status" value="1"/>
</dbReference>
<dbReference type="Pfam" id="PF00563">
    <property type="entry name" value="EAL"/>
    <property type="match status" value="1"/>
</dbReference>
<dbReference type="Gene3D" id="3.30.70.270">
    <property type="match status" value="1"/>
</dbReference>
<keyword evidence="5" id="KW-0812">Transmembrane</keyword>
<dbReference type="InterPro" id="IPR035919">
    <property type="entry name" value="EAL_sf"/>
</dbReference>